<feature type="transmembrane region" description="Helical" evidence="10">
    <location>
        <begin position="239"/>
        <end position="261"/>
    </location>
</feature>
<feature type="transmembrane region" description="Helical" evidence="10">
    <location>
        <begin position="44"/>
        <end position="64"/>
    </location>
</feature>
<feature type="transmembrane region" description="Helical" evidence="10">
    <location>
        <begin position="19"/>
        <end position="37"/>
    </location>
</feature>
<organism evidence="11">
    <name type="scientific">uncultured spirochete</name>
    <dbReference type="NCBI Taxonomy" id="156406"/>
    <lineage>
        <taxon>Bacteria</taxon>
        <taxon>Pseudomonadati</taxon>
        <taxon>Spirochaetota</taxon>
        <taxon>Spirochaetia</taxon>
        <taxon>Spirochaetales</taxon>
        <taxon>environmental samples</taxon>
    </lineage>
</organism>
<keyword evidence="8 10" id="KW-0472">Membrane</keyword>
<feature type="transmembrane region" description="Helical" evidence="10">
    <location>
        <begin position="273"/>
        <end position="289"/>
    </location>
</feature>
<dbReference type="GO" id="GO:0042941">
    <property type="term" value="P:D-alanine transmembrane transport"/>
    <property type="evidence" value="ECO:0007669"/>
    <property type="project" value="TreeGrafter"/>
</dbReference>
<comment type="similarity">
    <text evidence="9">Belongs to the binding-protein-dependent transport system permease family. LivHM subfamily.</text>
</comment>
<dbReference type="GO" id="GO:0015808">
    <property type="term" value="P:L-alanine transport"/>
    <property type="evidence" value="ECO:0007669"/>
    <property type="project" value="TreeGrafter"/>
</dbReference>
<evidence type="ECO:0000256" key="2">
    <source>
        <dbReference type="ARBA" id="ARBA00022448"/>
    </source>
</evidence>
<dbReference type="GO" id="GO:0015188">
    <property type="term" value="F:L-isoleucine transmembrane transporter activity"/>
    <property type="evidence" value="ECO:0007669"/>
    <property type="project" value="TreeGrafter"/>
</dbReference>
<feature type="transmembrane region" description="Helical" evidence="10">
    <location>
        <begin position="147"/>
        <end position="171"/>
    </location>
</feature>
<keyword evidence="5 10" id="KW-0812">Transmembrane</keyword>
<dbReference type="GO" id="GO:1903806">
    <property type="term" value="P:L-isoleucine import across plasma membrane"/>
    <property type="evidence" value="ECO:0007669"/>
    <property type="project" value="TreeGrafter"/>
</dbReference>
<dbReference type="PANTHER" id="PTHR11795:SF371">
    <property type="entry name" value="HIGH-AFFINITY BRANCHED-CHAIN AMINO ACID TRANSPORT SYSTEM PERMEASE PROTEIN LIVH"/>
    <property type="match status" value="1"/>
</dbReference>
<proteinExistence type="inferred from homology"/>
<keyword evidence="6" id="KW-0029">Amino-acid transport</keyword>
<comment type="subcellular location">
    <subcellularLocation>
        <location evidence="1">Cell membrane</location>
        <topology evidence="1">Multi-pass membrane protein</topology>
    </subcellularLocation>
</comment>
<dbReference type="GO" id="GO:0015190">
    <property type="term" value="F:L-leucine transmembrane transporter activity"/>
    <property type="evidence" value="ECO:0007669"/>
    <property type="project" value="TreeGrafter"/>
</dbReference>
<evidence type="ECO:0000256" key="5">
    <source>
        <dbReference type="ARBA" id="ARBA00022692"/>
    </source>
</evidence>
<evidence type="ECO:0000256" key="4">
    <source>
        <dbReference type="ARBA" id="ARBA00022519"/>
    </source>
</evidence>
<dbReference type="EMBL" id="FWDM01000025">
    <property type="protein sequence ID" value="SLM14311.1"/>
    <property type="molecule type" value="Genomic_DNA"/>
</dbReference>
<keyword evidence="7 10" id="KW-1133">Transmembrane helix</keyword>
<dbReference type="InterPro" id="IPR001851">
    <property type="entry name" value="ABC_transp_permease"/>
</dbReference>
<dbReference type="GO" id="GO:0015192">
    <property type="term" value="F:L-phenylalanine transmembrane transporter activity"/>
    <property type="evidence" value="ECO:0007669"/>
    <property type="project" value="TreeGrafter"/>
</dbReference>
<evidence type="ECO:0000256" key="9">
    <source>
        <dbReference type="ARBA" id="ARBA00037998"/>
    </source>
</evidence>
<reference evidence="11" key="1">
    <citation type="submission" date="2017-02" db="EMBL/GenBank/DDBJ databases">
        <authorList>
            <person name="Regsiter A."/>
            <person name="William W."/>
        </authorList>
    </citation>
    <scope>NUCLEOTIDE SEQUENCE</scope>
    <source>
        <strain evidence="11">Bib</strain>
    </source>
</reference>
<name>A0A3P3XK15_9SPIR</name>
<evidence type="ECO:0000256" key="1">
    <source>
        <dbReference type="ARBA" id="ARBA00004651"/>
    </source>
</evidence>
<evidence type="ECO:0000313" key="11">
    <source>
        <dbReference type="EMBL" id="SLM14311.1"/>
    </source>
</evidence>
<sequence>MGSIFSLQQILNGLQLGSIYALIALGYTMVYGIVRLINFAHGDFFMIGAYAAYGSFYLFNALVAGRSGTLAFLVLLAAMIGGASIAYLTNKFAYKPLRYKPKLSSLITAIGVSMFIEYFFSALPAIGPSYRSFPDIIVRKEIRLGNAVISNLVIIDLAVAAILMVGLTLLVRKTTLGKAMRAVSQDKDAARLMGIDIEKVISFTFMVGGAFAGAAGLLAGMTYPRIFPYMGILPGLKAFIAAVLGGIGNIPGAMLGAYIMGIAETFASAYNSLIGEGIAFAILILVLLIRPRGLLGEKIADKI</sequence>
<dbReference type="GO" id="GO:0005886">
    <property type="term" value="C:plasma membrane"/>
    <property type="evidence" value="ECO:0007669"/>
    <property type="project" value="UniProtKB-SubCell"/>
</dbReference>
<keyword evidence="2" id="KW-0813">Transport</keyword>
<dbReference type="AlphaFoldDB" id="A0A3P3XK15"/>
<dbReference type="CDD" id="cd06582">
    <property type="entry name" value="TM_PBP1_LivH_like"/>
    <property type="match status" value="1"/>
</dbReference>
<keyword evidence="4" id="KW-0997">Cell inner membrane</keyword>
<dbReference type="PANTHER" id="PTHR11795">
    <property type="entry name" value="BRANCHED-CHAIN AMINO ACID TRANSPORT SYSTEM PERMEASE PROTEIN LIVH"/>
    <property type="match status" value="1"/>
</dbReference>
<accession>A0A3P3XK15</accession>
<evidence type="ECO:0000256" key="10">
    <source>
        <dbReference type="SAM" id="Phobius"/>
    </source>
</evidence>
<evidence type="ECO:0000256" key="7">
    <source>
        <dbReference type="ARBA" id="ARBA00022989"/>
    </source>
</evidence>
<dbReference type="InterPro" id="IPR052157">
    <property type="entry name" value="BCAA_transport_permease"/>
</dbReference>
<keyword evidence="3" id="KW-1003">Cell membrane</keyword>
<dbReference type="GO" id="GO:0005304">
    <property type="term" value="F:L-valine transmembrane transporter activity"/>
    <property type="evidence" value="ECO:0007669"/>
    <property type="project" value="TreeGrafter"/>
</dbReference>
<protein>
    <submittedName>
        <fullName evidence="11">Leucine/isoleucine/valine transporter subunit membrane component of ABC superfamily</fullName>
    </submittedName>
</protein>
<evidence type="ECO:0000256" key="8">
    <source>
        <dbReference type="ARBA" id="ARBA00023136"/>
    </source>
</evidence>
<evidence type="ECO:0000256" key="6">
    <source>
        <dbReference type="ARBA" id="ARBA00022970"/>
    </source>
</evidence>
<dbReference type="Pfam" id="PF02653">
    <property type="entry name" value="BPD_transp_2"/>
    <property type="match status" value="1"/>
</dbReference>
<feature type="transmembrane region" description="Helical" evidence="10">
    <location>
        <begin position="70"/>
        <end position="94"/>
    </location>
</feature>
<feature type="transmembrane region" description="Helical" evidence="10">
    <location>
        <begin position="106"/>
        <end position="127"/>
    </location>
</feature>
<evidence type="ECO:0000256" key="3">
    <source>
        <dbReference type="ARBA" id="ARBA00022475"/>
    </source>
</evidence>
<feature type="transmembrane region" description="Helical" evidence="10">
    <location>
        <begin position="200"/>
        <end position="219"/>
    </location>
</feature>
<gene>
    <name evidence="11" type="primary">livH</name>
    <name evidence="11" type="ORF">SPIROBIBN47_310087</name>
</gene>